<dbReference type="KEGG" id="tagg:NF865_01995"/>
<keyword evidence="1 2" id="KW-0663">Pyridoxal phosphate</keyword>
<evidence type="ECO:0000256" key="2">
    <source>
        <dbReference type="RuleBase" id="RU004508"/>
    </source>
</evidence>
<dbReference type="GO" id="GO:0008483">
    <property type="term" value="F:transaminase activity"/>
    <property type="evidence" value="ECO:0007669"/>
    <property type="project" value="UniProtKB-KW"/>
</dbReference>
<dbReference type="Gene3D" id="3.40.640.10">
    <property type="entry name" value="Type I PLP-dependent aspartate aminotransferase-like (Major domain)"/>
    <property type="match status" value="1"/>
</dbReference>
<dbReference type="PANTHER" id="PTHR30244">
    <property type="entry name" value="TRANSAMINASE"/>
    <property type="match status" value="1"/>
</dbReference>
<reference evidence="3" key="2">
    <citation type="submission" date="2022-06" db="EMBL/GenBank/DDBJ databases">
        <authorList>
            <person name="Park Y.-J."/>
        </authorList>
    </citation>
    <scope>NUCLEOTIDE SEQUENCE</scope>
    <source>
        <strain evidence="3">TY</strain>
    </source>
</reference>
<dbReference type="GO" id="GO:0000271">
    <property type="term" value="P:polysaccharide biosynthetic process"/>
    <property type="evidence" value="ECO:0007669"/>
    <property type="project" value="TreeGrafter"/>
</dbReference>
<gene>
    <name evidence="3" type="ORF">NF865_01995</name>
</gene>
<accession>A0A9E7MYA8</accession>
<keyword evidence="4" id="KW-1185">Reference proteome</keyword>
<dbReference type="Pfam" id="PF01041">
    <property type="entry name" value="DegT_DnrJ_EryC1"/>
    <property type="match status" value="1"/>
</dbReference>
<reference evidence="3" key="1">
    <citation type="journal article" date="1998" name="Int. J. Syst. Bacteriol. 48 Pt">
        <title>Thermococcus guaymasensis sp. nov. and Thermococcus aggregans sp. nov., two novel thermophilic archaea isolated from the Guaymas Basin hydrothermal vent site.</title>
        <authorList>
            <person name="Canganella F."/>
            <person name="Jones W.J."/>
            <person name="Gambacorta A."/>
            <person name="Antranikian G."/>
        </authorList>
    </citation>
    <scope>NUCLEOTIDE SEQUENCE</scope>
    <source>
        <strain evidence="3">TY</strain>
    </source>
</reference>
<comment type="similarity">
    <text evidence="2">Belongs to the DegT/DnrJ/EryC1 family.</text>
</comment>
<dbReference type="EMBL" id="CP099582">
    <property type="protein sequence ID" value="USS41014.1"/>
    <property type="molecule type" value="Genomic_DNA"/>
</dbReference>
<dbReference type="PIRSF" id="PIRSF000390">
    <property type="entry name" value="PLP_StrS"/>
    <property type="match status" value="1"/>
</dbReference>
<name>A0A9E7MYA8_THEAG</name>
<dbReference type="SUPFAM" id="SSF53383">
    <property type="entry name" value="PLP-dependent transferases"/>
    <property type="match status" value="1"/>
</dbReference>
<dbReference type="Gene3D" id="3.90.1150.10">
    <property type="entry name" value="Aspartate Aminotransferase, domain 1"/>
    <property type="match status" value="1"/>
</dbReference>
<organism evidence="3 4">
    <name type="scientific">Thermococcus aggregans</name>
    <dbReference type="NCBI Taxonomy" id="110163"/>
    <lineage>
        <taxon>Archaea</taxon>
        <taxon>Methanobacteriati</taxon>
        <taxon>Methanobacteriota</taxon>
        <taxon>Thermococci</taxon>
        <taxon>Thermococcales</taxon>
        <taxon>Thermococcaceae</taxon>
        <taxon>Thermococcus</taxon>
    </lineage>
</organism>
<sequence length="365" mass="40373">MIPIAKPLIGDEEINAVIEVLKSGMLTSGKEVEAFEKEFAQYLGAKHAIAVTNGTAALDVALKALKIGPGDEVITTPFTFIASANAILFQGAKPVFADIDPKTFNLDPNDVLEKITDKTKAIVVVHLYGQPADMKAFKEIAEDYKLYLIEDCAQAHGAEFEGQKVGTFGDIAAFSFYPTKNMTTGEGGMVVTNNDELARRADLIRNHGQAEKYLHVELGYNLRMTNIAAAIGRAQLKKLDAWNEKRIENAKLLSEGIEKIKGLTPPYVDPRVKHVFHQYVIRVEDEFPLSRDELMAKLREKGIGTAVHYPMPVHWQPLYQKLGYPKDICPNAIEASKRVLSLPVHPAVSEEDIAYIITILEELSS</sequence>
<dbReference type="InterPro" id="IPR015421">
    <property type="entry name" value="PyrdxlP-dep_Trfase_major"/>
</dbReference>
<keyword evidence="3" id="KW-0032">Aminotransferase</keyword>
<dbReference type="FunFam" id="3.40.640.10:FF:000089">
    <property type="entry name" value="Aminotransferase, DegT/DnrJ/EryC1/StrS family"/>
    <property type="match status" value="1"/>
</dbReference>
<dbReference type="PANTHER" id="PTHR30244:SF34">
    <property type="entry name" value="DTDP-4-AMINO-4,6-DIDEOXYGALACTOSE TRANSAMINASE"/>
    <property type="match status" value="1"/>
</dbReference>
<dbReference type="GO" id="GO:0030170">
    <property type="term" value="F:pyridoxal phosphate binding"/>
    <property type="evidence" value="ECO:0007669"/>
    <property type="project" value="UniProtKB-ARBA"/>
</dbReference>
<dbReference type="RefSeq" id="WP_253304955.1">
    <property type="nucleotide sequence ID" value="NZ_CP099582.1"/>
</dbReference>
<proteinExistence type="inferred from homology"/>
<dbReference type="Proteomes" id="UP001055732">
    <property type="component" value="Chromosome"/>
</dbReference>
<evidence type="ECO:0000313" key="3">
    <source>
        <dbReference type="EMBL" id="USS41014.1"/>
    </source>
</evidence>
<protein>
    <submittedName>
        <fullName evidence="3">DegT/DnrJ/EryC1/StrS family aminotransferase</fullName>
    </submittedName>
</protein>
<dbReference type="InterPro" id="IPR015422">
    <property type="entry name" value="PyrdxlP-dep_Trfase_small"/>
</dbReference>
<dbReference type="CDD" id="cd00616">
    <property type="entry name" value="AHBA_syn"/>
    <property type="match status" value="1"/>
</dbReference>
<evidence type="ECO:0000313" key="4">
    <source>
        <dbReference type="Proteomes" id="UP001055732"/>
    </source>
</evidence>
<dbReference type="InterPro" id="IPR000653">
    <property type="entry name" value="DegT/StrS_aminotransferase"/>
</dbReference>
<keyword evidence="3" id="KW-0808">Transferase</keyword>
<dbReference type="InterPro" id="IPR015424">
    <property type="entry name" value="PyrdxlP-dep_Trfase"/>
</dbReference>
<evidence type="ECO:0000256" key="1">
    <source>
        <dbReference type="ARBA" id="ARBA00022898"/>
    </source>
</evidence>
<dbReference type="AlphaFoldDB" id="A0A9E7MYA8"/>